<keyword evidence="12" id="KW-1185">Reference proteome</keyword>
<evidence type="ECO:0000256" key="9">
    <source>
        <dbReference type="ARBA" id="ARBA00023136"/>
    </source>
</evidence>
<dbReference type="eggNOG" id="COG1580">
    <property type="taxonomic scope" value="Bacteria"/>
</dbReference>
<evidence type="ECO:0000313" key="12">
    <source>
        <dbReference type="Proteomes" id="UP000001933"/>
    </source>
</evidence>
<comment type="function">
    <text evidence="1 10">Controls the rotational direction of flagella during chemotaxis.</text>
</comment>
<keyword evidence="8 10" id="KW-1133">Transmembrane helix</keyword>
<name>Q2LT04_SYNAS</name>
<evidence type="ECO:0000256" key="2">
    <source>
        <dbReference type="ARBA" id="ARBA00004162"/>
    </source>
</evidence>
<dbReference type="InParanoid" id="Q2LT04"/>
<dbReference type="GO" id="GO:0005886">
    <property type="term" value="C:plasma membrane"/>
    <property type="evidence" value="ECO:0007669"/>
    <property type="project" value="UniProtKB-SubCell"/>
</dbReference>
<evidence type="ECO:0000256" key="3">
    <source>
        <dbReference type="ARBA" id="ARBA00008281"/>
    </source>
</evidence>
<sequence>MTMEDQTQPDSKTVTHERKTGTFIKWLIIGIAGIIIIAGGLTGGLLYIKHVSKGTENQKSGKSSVGILWPMEPFVVNLADSTGDRYLKAVIQIEVSDQENTAALDQLKPKFRDSILDILSSKSYKELMEVSGKQRLREDIAFKLNSFLSKGRIMRVYFTEFVIQ</sequence>
<dbReference type="OrthoDB" id="9799777at2"/>
<evidence type="ECO:0000256" key="4">
    <source>
        <dbReference type="ARBA" id="ARBA00022475"/>
    </source>
</evidence>
<accession>Q2LT04</accession>
<evidence type="ECO:0000256" key="6">
    <source>
        <dbReference type="ARBA" id="ARBA00022692"/>
    </source>
</evidence>
<dbReference type="Pfam" id="PF03748">
    <property type="entry name" value="FliL"/>
    <property type="match status" value="1"/>
</dbReference>
<dbReference type="GO" id="GO:0006935">
    <property type="term" value="P:chemotaxis"/>
    <property type="evidence" value="ECO:0007669"/>
    <property type="project" value="UniProtKB-KW"/>
</dbReference>
<dbReference type="AlphaFoldDB" id="Q2LT04"/>
<keyword evidence="6 10" id="KW-0812">Transmembrane</keyword>
<dbReference type="STRING" id="56780.SYN_02838"/>
<dbReference type="InterPro" id="IPR005503">
    <property type="entry name" value="FliL"/>
</dbReference>
<gene>
    <name evidence="11" type="ORF">SYN_02838</name>
</gene>
<keyword evidence="4 10" id="KW-1003">Cell membrane</keyword>
<dbReference type="KEGG" id="sat:SYN_02838"/>
<dbReference type="Proteomes" id="UP000001933">
    <property type="component" value="Chromosome"/>
</dbReference>
<feature type="transmembrane region" description="Helical" evidence="10">
    <location>
        <begin position="23"/>
        <end position="48"/>
    </location>
</feature>
<evidence type="ECO:0000256" key="5">
    <source>
        <dbReference type="ARBA" id="ARBA00022500"/>
    </source>
</evidence>
<evidence type="ECO:0000256" key="7">
    <source>
        <dbReference type="ARBA" id="ARBA00022779"/>
    </source>
</evidence>
<dbReference type="EMBL" id="CP000252">
    <property type="protein sequence ID" value="ABC77210.1"/>
    <property type="molecule type" value="Genomic_DNA"/>
</dbReference>
<evidence type="ECO:0000256" key="1">
    <source>
        <dbReference type="ARBA" id="ARBA00002254"/>
    </source>
</evidence>
<organism evidence="11 12">
    <name type="scientific">Syntrophus aciditrophicus (strain SB)</name>
    <dbReference type="NCBI Taxonomy" id="56780"/>
    <lineage>
        <taxon>Bacteria</taxon>
        <taxon>Pseudomonadati</taxon>
        <taxon>Thermodesulfobacteriota</taxon>
        <taxon>Syntrophia</taxon>
        <taxon>Syntrophales</taxon>
        <taxon>Syntrophaceae</taxon>
        <taxon>Syntrophus</taxon>
    </lineage>
</organism>
<keyword evidence="11" id="KW-0966">Cell projection</keyword>
<dbReference type="PANTHER" id="PTHR35091:SF2">
    <property type="entry name" value="FLAGELLAR PROTEIN FLIL"/>
    <property type="match status" value="1"/>
</dbReference>
<keyword evidence="7 10" id="KW-0283">Flagellar rotation</keyword>
<proteinExistence type="inferred from homology"/>
<evidence type="ECO:0000256" key="8">
    <source>
        <dbReference type="ARBA" id="ARBA00022989"/>
    </source>
</evidence>
<dbReference type="GO" id="GO:0071978">
    <property type="term" value="P:bacterial-type flagellum-dependent swarming motility"/>
    <property type="evidence" value="ECO:0007669"/>
    <property type="project" value="TreeGrafter"/>
</dbReference>
<keyword evidence="11" id="KW-0969">Cilium</keyword>
<comment type="subcellular location">
    <subcellularLocation>
        <location evidence="2">Cell membrane</location>
        <topology evidence="2">Single-pass membrane protein</topology>
    </subcellularLocation>
</comment>
<keyword evidence="11" id="KW-0282">Flagellum</keyword>
<keyword evidence="5 10" id="KW-0145">Chemotaxis</keyword>
<evidence type="ECO:0000313" key="11">
    <source>
        <dbReference type="EMBL" id="ABC77210.1"/>
    </source>
</evidence>
<dbReference type="GO" id="GO:0009425">
    <property type="term" value="C:bacterial-type flagellum basal body"/>
    <property type="evidence" value="ECO:0007669"/>
    <property type="project" value="InterPro"/>
</dbReference>
<evidence type="ECO:0000256" key="10">
    <source>
        <dbReference type="RuleBase" id="RU364125"/>
    </source>
</evidence>
<dbReference type="RefSeq" id="WP_011417239.1">
    <property type="nucleotide sequence ID" value="NC_007759.1"/>
</dbReference>
<protein>
    <recommendedName>
        <fullName evidence="10">Flagellar protein FliL</fullName>
    </recommendedName>
</protein>
<reference evidence="11 12" key="1">
    <citation type="journal article" date="2007" name="Proc. Natl. Acad. Sci. U.S.A.">
        <title>The genome of Syntrophus aciditrophicus: life at the thermodynamic limit of microbial growth.</title>
        <authorList>
            <person name="McInerney M.J."/>
            <person name="Rohlin L."/>
            <person name="Mouttaki H."/>
            <person name="Kim U."/>
            <person name="Krupp R.S."/>
            <person name="Rios-Hernandez L."/>
            <person name="Sieber J."/>
            <person name="Struchtemeyer C.G."/>
            <person name="Bhattacharyya A."/>
            <person name="Campbell J.W."/>
            <person name="Gunsalus R.P."/>
        </authorList>
    </citation>
    <scope>NUCLEOTIDE SEQUENCE [LARGE SCALE GENOMIC DNA]</scope>
    <source>
        <strain evidence="11 12">SB</strain>
    </source>
</reference>
<comment type="similarity">
    <text evidence="3 10">Belongs to the FliL family.</text>
</comment>
<dbReference type="PANTHER" id="PTHR35091">
    <property type="entry name" value="FLAGELLAR PROTEIN FLIL"/>
    <property type="match status" value="1"/>
</dbReference>
<keyword evidence="9 10" id="KW-0472">Membrane</keyword>
<dbReference type="HOGENOM" id="CLU_099018_2_0_7"/>